<dbReference type="EMBL" id="MU277191">
    <property type="protein sequence ID" value="KAI0067126.1"/>
    <property type="molecule type" value="Genomic_DNA"/>
</dbReference>
<proteinExistence type="predicted"/>
<keyword evidence="2" id="KW-1185">Reference proteome</keyword>
<reference evidence="1" key="1">
    <citation type="submission" date="2021-03" db="EMBL/GenBank/DDBJ databases">
        <authorList>
            <consortium name="DOE Joint Genome Institute"/>
            <person name="Ahrendt S."/>
            <person name="Looney B.P."/>
            <person name="Miyauchi S."/>
            <person name="Morin E."/>
            <person name="Drula E."/>
            <person name="Courty P.E."/>
            <person name="Chicoki N."/>
            <person name="Fauchery L."/>
            <person name="Kohler A."/>
            <person name="Kuo A."/>
            <person name="Labutti K."/>
            <person name="Pangilinan J."/>
            <person name="Lipzen A."/>
            <person name="Riley R."/>
            <person name="Andreopoulos W."/>
            <person name="He G."/>
            <person name="Johnson J."/>
            <person name="Barry K.W."/>
            <person name="Grigoriev I.V."/>
            <person name="Nagy L."/>
            <person name="Hibbett D."/>
            <person name="Henrissat B."/>
            <person name="Matheny P.B."/>
            <person name="Labbe J."/>
            <person name="Martin F."/>
        </authorList>
    </citation>
    <scope>NUCLEOTIDE SEQUENCE</scope>
    <source>
        <strain evidence="1">HHB10654</strain>
    </source>
</reference>
<name>A0ACB8TF96_9AGAM</name>
<comment type="caution">
    <text evidence="1">The sequence shown here is derived from an EMBL/GenBank/DDBJ whole genome shotgun (WGS) entry which is preliminary data.</text>
</comment>
<sequence length="621" mass="68318">MEPMLVYFILRKISDWSMSIFYSEVEVVGKENVPKDSPLLVCANHHNEIMDIATLTATIPHRRQVSFWAKSSMFKNPITRFILTSSGAIPVKRNPNAPKDSSSSSATIPANESLFAETSRALAGERPRGNLANYVTGVWPDRVVGVFPEGTSYTEPHIMQAKEGAAWAALDFAKWKAEDDKAGVKPLSVVPVGLVYTDKSQYQSRYSKIYVKYGEPIPIQAYARDYVAASLSNDSTTAHSIVAKLTENIRTELVKLSINAPTWDVLYSAEIARNILWDDQADQMKLEDFDKTTRTIIALLSDPDVKTDVEARRLTISSLLKYSGLLHYSGLRHNTLSAVLPATSSPGKCQAIRSLIFQFAVTLLHPRLILFFPVAILYTPAYLLGFLASRSLANPLLPETVAEFKVIVGGVGLGISYSAVTIALTRLALYLGRHGALTTGRRPVDFVVPSLELAGRFLRGEGGLSGRVWGIAGLAATVYLSLKFLTHWHKWLVRGNYTQLKRLIASYKLAAGLLRPASAALAADKLGPYLHGPPTPPLNPFVKYQPKDTNGSSTDDANKRILRAPPVASHKLIRHLLDARKDALRSVAQYVAGLSLKGDGVDDVKRRAAALNLRRYTDLQR</sequence>
<gene>
    <name evidence="1" type="ORF">BV25DRAFT_1835434</name>
</gene>
<evidence type="ECO:0000313" key="2">
    <source>
        <dbReference type="Proteomes" id="UP000814140"/>
    </source>
</evidence>
<dbReference type="Proteomes" id="UP000814140">
    <property type="component" value="Unassembled WGS sequence"/>
</dbReference>
<protein>
    <submittedName>
        <fullName evidence="1">Uncharacterized protein</fullName>
    </submittedName>
</protein>
<accession>A0ACB8TF96</accession>
<evidence type="ECO:0000313" key="1">
    <source>
        <dbReference type="EMBL" id="KAI0067126.1"/>
    </source>
</evidence>
<reference evidence="1" key="2">
    <citation type="journal article" date="2022" name="New Phytol.">
        <title>Evolutionary transition to the ectomycorrhizal habit in the genomes of a hyperdiverse lineage of mushroom-forming fungi.</title>
        <authorList>
            <person name="Looney B."/>
            <person name="Miyauchi S."/>
            <person name="Morin E."/>
            <person name="Drula E."/>
            <person name="Courty P.E."/>
            <person name="Kohler A."/>
            <person name="Kuo A."/>
            <person name="LaButti K."/>
            <person name="Pangilinan J."/>
            <person name="Lipzen A."/>
            <person name="Riley R."/>
            <person name="Andreopoulos W."/>
            <person name="He G."/>
            <person name="Johnson J."/>
            <person name="Nolan M."/>
            <person name="Tritt A."/>
            <person name="Barry K.W."/>
            <person name="Grigoriev I.V."/>
            <person name="Nagy L.G."/>
            <person name="Hibbett D."/>
            <person name="Henrissat B."/>
            <person name="Matheny P.B."/>
            <person name="Labbe J."/>
            <person name="Martin F.M."/>
        </authorList>
    </citation>
    <scope>NUCLEOTIDE SEQUENCE</scope>
    <source>
        <strain evidence="1">HHB10654</strain>
    </source>
</reference>
<organism evidence="1 2">
    <name type="scientific">Artomyces pyxidatus</name>
    <dbReference type="NCBI Taxonomy" id="48021"/>
    <lineage>
        <taxon>Eukaryota</taxon>
        <taxon>Fungi</taxon>
        <taxon>Dikarya</taxon>
        <taxon>Basidiomycota</taxon>
        <taxon>Agaricomycotina</taxon>
        <taxon>Agaricomycetes</taxon>
        <taxon>Russulales</taxon>
        <taxon>Auriscalpiaceae</taxon>
        <taxon>Artomyces</taxon>
    </lineage>
</organism>